<evidence type="ECO:0000313" key="4">
    <source>
        <dbReference type="Proteomes" id="UP001501116"/>
    </source>
</evidence>
<name>A0ABN2SSL3_9PSEU</name>
<organism evidence="3 4">
    <name type="scientific">Amycolatopsis minnesotensis</name>
    <dbReference type="NCBI Taxonomy" id="337894"/>
    <lineage>
        <taxon>Bacteria</taxon>
        <taxon>Bacillati</taxon>
        <taxon>Actinomycetota</taxon>
        <taxon>Actinomycetes</taxon>
        <taxon>Pseudonocardiales</taxon>
        <taxon>Pseudonocardiaceae</taxon>
        <taxon>Amycolatopsis</taxon>
    </lineage>
</organism>
<feature type="region of interest" description="Disordered" evidence="1">
    <location>
        <begin position="1"/>
        <end position="34"/>
    </location>
</feature>
<feature type="compositionally biased region" description="Basic and acidic residues" evidence="1">
    <location>
        <begin position="25"/>
        <end position="34"/>
    </location>
</feature>
<proteinExistence type="predicted"/>
<keyword evidence="2" id="KW-1133">Transmembrane helix</keyword>
<evidence type="ECO:0000256" key="2">
    <source>
        <dbReference type="SAM" id="Phobius"/>
    </source>
</evidence>
<feature type="transmembrane region" description="Helical" evidence="2">
    <location>
        <begin position="53"/>
        <end position="74"/>
    </location>
</feature>
<keyword evidence="4" id="KW-1185">Reference proteome</keyword>
<keyword evidence="2" id="KW-0812">Transmembrane</keyword>
<dbReference type="RefSeq" id="WP_344431451.1">
    <property type="nucleotide sequence ID" value="NZ_BAAANN010000062.1"/>
</dbReference>
<dbReference type="Proteomes" id="UP001501116">
    <property type="component" value="Unassembled WGS sequence"/>
</dbReference>
<gene>
    <name evidence="3" type="ORF">GCM10009754_83310</name>
</gene>
<evidence type="ECO:0008006" key="5">
    <source>
        <dbReference type="Google" id="ProtNLM"/>
    </source>
</evidence>
<keyword evidence="2" id="KW-0472">Membrane</keyword>
<evidence type="ECO:0000313" key="3">
    <source>
        <dbReference type="EMBL" id="GAA1991859.1"/>
    </source>
</evidence>
<comment type="caution">
    <text evidence="3">The sequence shown here is derived from an EMBL/GenBank/DDBJ whole genome shotgun (WGS) entry which is preliminary data.</text>
</comment>
<feature type="transmembrane region" description="Helical" evidence="2">
    <location>
        <begin position="111"/>
        <end position="132"/>
    </location>
</feature>
<dbReference type="EMBL" id="BAAANN010000062">
    <property type="protein sequence ID" value="GAA1991859.1"/>
    <property type="molecule type" value="Genomic_DNA"/>
</dbReference>
<reference evidence="3 4" key="1">
    <citation type="journal article" date="2019" name="Int. J. Syst. Evol. Microbiol.">
        <title>The Global Catalogue of Microorganisms (GCM) 10K type strain sequencing project: providing services to taxonomists for standard genome sequencing and annotation.</title>
        <authorList>
            <consortium name="The Broad Institute Genomics Platform"/>
            <consortium name="The Broad Institute Genome Sequencing Center for Infectious Disease"/>
            <person name="Wu L."/>
            <person name="Ma J."/>
        </authorList>
    </citation>
    <scope>NUCLEOTIDE SEQUENCE [LARGE SCALE GENOMIC DNA]</scope>
    <source>
        <strain evidence="3 4">JCM 14545</strain>
    </source>
</reference>
<accession>A0ABN2SSL3</accession>
<sequence length="140" mass="15324">MGVHDERPAKSDEAETTVVSGSAHAEVEREERPKRDVDWTKVRGQVVGFLAGLVRWVGLIFAAILVLHVIFVIAEANPGNGIVSFVKSWADPLTIGFKDLFVNKEFKLQVLINYGVAALFWLIVSAILAKIIRRVGGSAV</sequence>
<protein>
    <recommendedName>
        <fullName evidence="5">YggT family protein</fullName>
    </recommendedName>
</protein>
<feature type="compositionally biased region" description="Basic and acidic residues" evidence="1">
    <location>
        <begin position="1"/>
        <end position="13"/>
    </location>
</feature>
<evidence type="ECO:0000256" key="1">
    <source>
        <dbReference type="SAM" id="MobiDB-lite"/>
    </source>
</evidence>